<proteinExistence type="predicted"/>
<keyword evidence="2" id="KW-0695">RNA-directed DNA polymerase</keyword>
<dbReference type="InterPro" id="IPR013103">
    <property type="entry name" value="RVT_2"/>
</dbReference>
<gene>
    <name evidence="2" type="ORF">Tci_485173</name>
</gene>
<reference evidence="2" key="1">
    <citation type="journal article" date="2019" name="Sci. Rep.">
        <title>Draft genome of Tanacetum cinerariifolium, the natural source of mosquito coil.</title>
        <authorList>
            <person name="Yamashiro T."/>
            <person name="Shiraishi A."/>
            <person name="Satake H."/>
            <person name="Nakayama K."/>
        </authorList>
    </citation>
    <scope>NUCLEOTIDE SEQUENCE</scope>
</reference>
<keyword evidence="2" id="KW-0808">Transferase</keyword>
<feature type="domain" description="Reverse transcriptase Ty1/copia-type" evidence="1">
    <location>
        <begin position="31"/>
        <end position="193"/>
    </location>
</feature>
<comment type="caution">
    <text evidence="2">The sequence shown here is derived from an EMBL/GenBank/DDBJ whole genome shotgun (WGS) entry which is preliminary data.</text>
</comment>
<organism evidence="2">
    <name type="scientific">Tanacetum cinerariifolium</name>
    <name type="common">Dalmatian daisy</name>
    <name type="synonym">Chrysanthemum cinerariifolium</name>
    <dbReference type="NCBI Taxonomy" id="118510"/>
    <lineage>
        <taxon>Eukaryota</taxon>
        <taxon>Viridiplantae</taxon>
        <taxon>Streptophyta</taxon>
        <taxon>Embryophyta</taxon>
        <taxon>Tracheophyta</taxon>
        <taxon>Spermatophyta</taxon>
        <taxon>Magnoliopsida</taxon>
        <taxon>eudicotyledons</taxon>
        <taxon>Gunneridae</taxon>
        <taxon>Pentapetalae</taxon>
        <taxon>asterids</taxon>
        <taxon>campanulids</taxon>
        <taxon>Asterales</taxon>
        <taxon>Asteraceae</taxon>
        <taxon>Asteroideae</taxon>
        <taxon>Anthemideae</taxon>
        <taxon>Anthemidinae</taxon>
        <taxon>Tanacetum</taxon>
    </lineage>
</organism>
<dbReference type="PANTHER" id="PTHR11439:SF480">
    <property type="entry name" value="REVERSE TRANSCRIPTASE TY1_COPIA-TYPE DOMAIN-CONTAINING PROTEIN"/>
    <property type="match status" value="1"/>
</dbReference>
<dbReference type="CDD" id="cd09272">
    <property type="entry name" value="RNase_HI_RT_Ty1"/>
    <property type="match status" value="1"/>
</dbReference>
<accession>A0A699I3I7</accession>
<sequence>MNRSMIMKPRLFCAGSSNRDHTTIDCSHSREDVNTAFLHGDLKEEVYVVQPEGLEKPREKRKVYRLAKSLYGLKKAPRTWNIKLDNTLKEMGFQQCMQEKVVYRKVPNGEYIIVKVYVDDIFVIGTSLELINKFNKRMTSQFEMSDIGELTYYFATEVSQEKNCVKTKQERYAIKILKEAGMEDCSATFYPMKKDLKFSKAEDGPQFEASQYRKMVGCLRHSDSSHNVDIDDGRCTTRHVFYLGTSPITWCSQKQTTVTISSCETKFMTTTTTACQAIWLRELLTEVTGLDKIAC</sequence>
<dbReference type="PANTHER" id="PTHR11439">
    <property type="entry name" value="GAG-POL-RELATED RETROTRANSPOSON"/>
    <property type="match status" value="1"/>
</dbReference>
<evidence type="ECO:0000259" key="1">
    <source>
        <dbReference type="Pfam" id="PF07727"/>
    </source>
</evidence>
<dbReference type="SUPFAM" id="SSF56672">
    <property type="entry name" value="DNA/RNA polymerases"/>
    <property type="match status" value="1"/>
</dbReference>
<dbReference type="AlphaFoldDB" id="A0A699I3I7"/>
<name>A0A699I3I7_TANCI</name>
<dbReference type="GO" id="GO:0003964">
    <property type="term" value="F:RNA-directed DNA polymerase activity"/>
    <property type="evidence" value="ECO:0007669"/>
    <property type="project" value="UniProtKB-KW"/>
</dbReference>
<dbReference type="InterPro" id="IPR043502">
    <property type="entry name" value="DNA/RNA_pol_sf"/>
</dbReference>
<evidence type="ECO:0000313" key="2">
    <source>
        <dbReference type="EMBL" id="GEZ13200.1"/>
    </source>
</evidence>
<keyword evidence="2" id="KW-0548">Nucleotidyltransferase</keyword>
<dbReference type="EMBL" id="BKCJ010244146">
    <property type="protein sequence ID" value="GEZ13200.1"/>
    <property type="molecule type" value="Genomic_DNA"/>
</dbReference>
<dbReference type="Pfam" id="PF07727">
    <property type="entry name" value="RVT_2"/>
    <property type="match status" value="1"/>
</dbReference>
<protein>
    <submittedName>
        <fullName evidence="2">Ribonuclease H-like domain, reverse transcriptase, RNA-dependent DNA polymerase</fullName>
    </submittedName>
</protein>